<evidence type="ECO:0000256" key="1">
    <source>
        <dbReference type="SAM" id="MobiDB-lite"/>
    </source>
</evidence>
<gene>
    <name evidence="2" type="ORF">ACHE_30094A</name>
</gene>
<dbReference type="Proteomes" id="UP000637239">
    <property type="component" value="Chromosome 3"/>
</dbReference>
<sequence length="193" mass="20782">MTIIPASLSHLLYSQAISQPTSNKYQTRYQHSSADKMPVALADIQMDDTPANVRPNTFLLPDFPDGDGVPNSNNNSHQIATNGFGQNNGYPRWRTAANRALGHLISGNDGDDGFGDEKPNGDGKGNGGRNDNGHIKLDKKADLQYTIFVGLPLGTPRDNIWMVLNRARNTVLDKLNNAVALYALGYAGAGCGD</sequence>
<protein>
    <submittedName>
        <fullName evidence="2">Uncharacterized protein</fullName>
    </submittedName>
</protein>
<dbReference type="RefSeq" id="XP_043134629.1">
    <property type="nucleotide sequence ID" value="XM_043276674.1"/>
</dbReference>
<dbReference type="AlphaFoldDB" id="A0A7R7VKH4"/>
<reference evidence="2" key="2">
    <citation type="submission" date="2021-02" db="EMBL/GenBank/DDBJ databases">
        <title>Aspergillus chevalieri M1 genome sequence.</title>
        <authorList>
            <person name="Kadooka C."/>
            <person name="Mori K."/>
            <person name="Futagami T."/>
        </authorList>
    </citation>
    <scope>NUCLEOTIDE SEQUENCE</scope>
    <source>
        <strain evidence="2">M1</strain>
    </source>
</reference>
<evidence type="ECO:0000313" key="2">
    <source>
        <dbReference type="EMBL" id="BCR86107.1"/>
    </source>
</evidence>
<keyword evidence="3" id="KW-1185">Reference proteome</keyword>
<proteinExistence type="predicted"/>
<dbReference type="GeneID" id="66980466"/>
<reference evidence="2" key="1">
    <citation type="submission" date="2021-01" db="EMBL/GenBank/DDBJ databases">
        <authorList>
            <consortium name="Aspergillus chevalieri M1 genome sequencing consortium"/>
            <person name="Kazuki M."/>
            <person name="Futagami T."/>
        </authorList>
    </citation>
    <scope>NUCLEOTIDE SEQUENCE</scope>
    <source>
        <strain evidence="2">M1</strain>
    </source>
</reference>
<dbReference type="EMBL" id="AP024418">
    <property type="protein sequence ID" value="BCR86107.1"/>
    <property type="molecule type" value="Genomic_DNA"/>
</dbReference>
<evidence type="ECO:0000313" key="3">
    <source>
        <dbReference type="Proteomes" id="UP000637239"/>
    </source>
</evidence>
<accession>A0A7R7VKH4</accession>
<organism evidence="2 3">
    <name type="scientific">Aspergillus chevalieri</name>
    <name type="common">Eurotium chevalieri</name>
    <dbReference type="NCBI Taxonomy" id="182096"/>
    <lineage>
        <taxon>Eukaryota</taxon>
        <taxon>Fungi</taxon>
        <taxon>Dikarya</taxon>
        <taxon>Ascomycota</taxon>
        <taxon>Pezizomycotina</taxon>
        <taxon>Eurotiomycetes</taxon>
        <taxon>Eurotiomycetidae</taxon>
        <taxon>Eurotiales</taxon>
        <taxon>Aspergillaceae</taxon>
        <taxon>Aspergillus</taxon>
        <taxon>Aspergillus subgen. Aspergillus</taxon>
    </lineage>
</organism>
<name>A0A7R7VKH4_ASPCH</name>
<feature type="region of interest" description="Disordered" evidence="1">
    <location>
        <begin position="104"/>
        <end position="135"/>
    </location>
</feature>
<dbReference type="KEGG" id="ache:ACHE_30094A"/>